<accession>A0A931NDE2</accession>
<evidence type="ECO:0000256" key="1">
    <source>
        <dbReference type="ARBA" id="ARBA00007734"/>
    </source>
</evidence>
<keyword evidence="3" id="KW-0812">Transmembrane</keyword>
<evidence type="ECO:0000259" key="4">
    <source>
        <dbReference type="Pfam" id="PF01464"/>
    </source>
</evidence>
<dbReference type="InterPro" id="IPR023346">
    <property type="entry name" value="Lysozyme-like_dom_sf"/>
</dbReference>
<dbReference type="SUPFAM" id="SSF53955">
    <property type="entry name" value="Lysozyme-like"/>
    <property type="match status" value="1"/>
</dbReference>
<keyword evidence="6" id="KW-1185">Reference proteome</keyword>
<dbReference type="AlphaFoldDB" id="A0A931NDE2"/>
<evidence type="ECO:0000256" key="2">
    <source>
        <dbReference type="SAM" id="MobiDB-lite"/>
    </source>
</evidence>
<dbReference type="PANTHER" id="PTHR37423">
    <property type="entry name" value="SOLUBLE LYTIC MUREIN TRANSGLYCOSYLASE-RELATED"/>
    <property type="match status" value="1"/>
</dbReference>
<dbReference type="InterPro" id="IPR008258">
    <property type="entry name" value="Transglycosylase_SLT_dom_1"/>
</dbReference>
<dbReference type="Gene3D" id="1.10.530.10">
    <property type="match status" value="1"/>
</dbReference>
<dbReference type="RefSeq" id="WP_198100600.1">
    <property type="nucleotide sequence ID" value="NZ_JAEDAL010000003.1"/>
</dbReference>
<organism evidence="5 6">
    <name type="scientific">Inhella gelatinilytica</name>
    <dbReference type="NCBI Taxonomy" id="2795030"/>
    <lineage>
        <taxon>Bacteria</taxon>
        <taxon>Pseudomonadati</taxon>
        <taxon>Pseudomonadota</taxon>
        <taxon>Betaproteobacteria</taxon>
        <taxon>Burkholderiales</taxon>
        <taxon>Sphaerotilaceae</taxon>
        <taxon>Inhella</taxon>
    </lineage>
</organism>
<dbReference type="CDD" id="cd00254">
    <property type="entry name" value="LT-like"/>
    <property type="match status" value="1"/>
</dbReference>
<comment type="caution">
    <text evidence="5">The sequence shown here is derived from an EMBL/GenBank/DDBJ whole genome shotgun (WGS) entry which is preliminary data.</text>
</comment>
<name>A0A931NDE2_9BURK</name>
<gene>
    <name evidence="5" type="ORF">I7X43_09000</name>
</gene>
<proteinExistence type="inferred from homology"/>
<protein>
    <submittedName>
        <fullName evidence="5">Lytic transglycosylase domain-containing protein</fullName>
    </submittedName>
</protein>
<dbReference type="EMBL" id="JAEDAL010000003">
    <property type="protein sequence ID" value="MBH9552992.1"/>
    <property type="molecule type" value="Genomic_DNA"/>
</dbReference>
<dbReference type="PANTHER" id="PTHR37423:SF2">
    <property type="entry name" value="MEMBRANE-BOUND LYTIC MUREIN TRANSGLYCOSYLASE C"/>
    <property type="match status" value="1"/>
</dbReference>
<reference evidence="5" key="1">
    <citation type="submission" date="2020-12" db="EMBL/GenBank/DDBJ databases">
        <title>The genome sequence of Inhella sp. 4Y17.</title>
        <authorList>
            <person name="Liu Y."/>
        </authorList>
    </citation>
    <scope>NUCLEOTIDE SEQUENCE</scope>
    <source>
        <strain evidence="5">4Y10</strain>
    </source>
</reference>
<dbReference type="Proteomes" id="UP000620139">
    <property type="component" value="Unassembled WGS sequence"/>
</dbReference>
<dbReference type="Pfam" id="PF01464">
    <property type="entry name" value="SLT"/>
    <property type="match status" value="1"/>
</dbReference>
<keyword evidence="3" id="KW-1133">Transmembrane helix</keyword>
<evidence type="ECO:0000313" key="6">
    <source>
        <dbReference type="Proteomes" id="UP000620139"/>
    </source>
</evidence>
<evidence type="ECO:0000313" key="5">
    <source>
        <dbReference type="EMBL" id="MBH9552992.1"/>
    </source>
</evidence>
<evidence type="ECO:0000256" key="3">
    <source>
        <dbReference type="SAM" id="Phobius"/>
    </source>
</evidence>
<comment type="similarity">
    <text evidence="1">Belongs to the transglycosylase Slt family.</text>
</comment>
<keyword evidence="3" id="KW-0472">Membrane</keyword>
<feature type="transmembrane region" description="Helical" evidence="3">
    <location>
        <begin position="29"/>
        <end position="51"/>
    </location>
</feature>
<feature type="domain" description="Transglycosylase SLT" evidence="4">
    <location>
        <begin position="135"/>
        <end position="214"/>
    </location>
</feature>
<sequence length="275" mass="29762">MTRTTWLHHALTRFVHSTHLFVQDVGHGLMVVSHNTLALLGLGAVSIALLFGTHPELRTGLELRALAWLSARHDARVLEGHAEVVPVPEPEAAQRVTAADLTELNRSQATLASHLSRRYKVALEPMARLVLEAWQAGERARIDPTLVLAVMAVESSFNPFAQSPVGAQGLMQVMTRVHDDKFEAFGGQRAALDPVSNLKVGVQVLKECIQRAGGVNEGLRCYVGAVNPDEDNGYAARVLAEQEQLKALLGPRSGPWNANRPAAPASHTPQQVAQS</sequence>
<feature type="region of interest" description="Disordered" evidence="2">
    <location>
        <begin position="249"/>
        <end position="275"/>
    </location>
</feature>